<evidence type="ECO:0000256" key="1">
    <source>
        <dbReference type="SAM" id="MobiDB-lite"/>
    </source>
</evidence>
<reference evidence="2 3" key="1">
    <citation type="submission" date="2014-04" db="EMBL/GenBank/DDBJ databases">
        <authorList>
            <consortium name="DOE Joint Genome Institute"/>
            <person name="Kuo A."/>
            <person name="Kohler A."/>
            <person name="Nagy L.G."/>
            <person name="Floudas D."/>
            <person name="Copeland A."/>
            <person name="Barry K.W."/>
            <person name="Cichocki N."/>
            <person name="Veneault-Fourrey C."/>
            <person name="LaButti K."/>
            <person name="Lindquist E.A."/>
            <person name="Lipzen A."/>
            <person name="Lundell T."/>
            <person name="Morin E."/>
            <person name="Murat C."/>
            <person name="Sun H."/>
            <person name="Tunlid A."/>
            <person name="Henrissat B."/>
            <person name="Grigoriev I.V."/>
            <person name="Hibbett D.S."/>
            <person name="Martin F."/>
            <person name="Nordberg H.P."/>
            <person name="Cantor M.N."/>
            <person name="Hua S.X."/>
        </authorList>
    </citation>
    <scope>NUCLEOTIDE SEQUENCE [LARGE SCALE GENOMIC DNA]</scope>
    <source>
        <strain evidence="2 3">Foug A</strain>
    </source>
</reference>
<keyword evidence="3" id="KW-1185">Reference proteome</keyword>
<proteinExistence type="predicted"/>
<reference evidence="3" key="2">
    <citation type="submission" date="2015-01" db="EMBL/GenBank/DDBJ databases">
        <title>Evolutionary Origins and Diversification of the Mycorrhizal Mutualists.</title>
        <authorList>
            <consortium name="DOE Joint Genome Institute"/>
            <consortium name="Mycorrhizal Genomics Consortium"/>
            <person name="Kohler A."/>
            <person name="Kuo A."/>
            <person name="Nagy L.G."/>
            <person name="Floudas D."/>
            <person name="Copeland A."/>
            <person name="Barry K.W."/>
            <person name="Cichocki N."/>
            <person name="Veneault-Fourrey C."/>
            <person name="LaButti K."/>
            <person name="Lindquist E.A."/>
            <person name="Lipzen A."/>
            <person name="Lundell T."/>
            <person name="Morin E."/>
            <person name="Murat C."/>
            <person name="Riley R."/>
            <person name="Ohm R."/>
            <person name="Sun H."/>
            <person name="Tunlid A."/>
            <person name="Henrissat B."/>
            <person name="Grigoriev I.V."/>
            <person name="Hibbett D.S."/>
            <person name="Martin F."/>
        </authorList>
    </citation>
    <scope>NUCLEOTIDE SEQUENCE [LARGE SCALE GENOMIC DNA]</scope>
    <source>
        <strain evidence="3">Foug A</strain>
    </source>
</reference>
<name>A0A0C3E8G7_9AGAM</name>
<organism evidence="2 3">
    <name type="scientific">Scleroderma citrinum Foug A</name>
    <dbReference type="NCBI Taxonomy" id="1036808"/>
    <lineage>
        <taxon>Eukaryota</taxon>
        <taxon>Fungi</taxon>
        <taxon>Dikarya</taxon>
        <taxon>Basidiomycota</taxon>
        <taxon>Agaricomycotina</taxon>
        <taxon>Agaricomycetes</taxon>
        <taxon>Agaricomycetidae</taxon>
        <taxon>Boletales</taxon>
        <taxon>Sclerodermatineae</taxon>
        <taxon>Sclerodermataceae</taxon>
        <taxon>Scleroderma</taxon>
    </lineage>
</organism>
<gene>
    <name evidence="2" type="ORF">SCLCIDRAFT_1208461</name>
</gene>
<dbReference type="InParanoid" id="A0A0C3E8G7"/>
<sequence length="51" mass="5439">MTSLTKQPVRKHCEHGLHGQGHRSTGYNPWLPLSAEHSGGAHGCNAHIAGN</sequence>
<dbReference type="HOGENOM" id="CLU_3107765_0_0_1"/>
<feature type="region of interest" description="Disordered" evidence="1">
    <location>
        <begin position="1"/>
        <end position="30"/>
    </location>
</feature>
<dbReference type="AlphaFoldDB" id="A0A0C3E8G7"/>
<accession>A0A0C3E8G7</accession>
<dbReference type="Proteomes" id="UP000053989">
    <property type="component" value="Unassembled WGS sequence"/>
</dbReference>
<evidence type="ECO:0000313" key="3">
    <source>
        <dbReference type="Proteomes" id="UP000053989"/>
    </source>
</evidence>
<protein>
    <submittedName>
        <fullName evidence="2">Uncharacterized protein</fullName>
    </submittedName>
</protein>
<dbReference type="EMBL" id="KN822007">
    <property type="protein sequence ID" value="KIM69045.1"/>
    <property type="molecule type" value="Genomic_DNA"/>
</dbReference>
<evidence type="ECO:0000313" key="2">
    <source>
        <dbReference type="EMBL" id="KIM69045.1"/>
    </source>
</evidence>